<gene>
    <name evidence="1" type="ORF">OXU80_13200</name>
</gene>
<dbReference type="EMBL" id="CP113520">
    <property type="protein sequence ID" value="WAJ31094.1"/>
    <property type="molecule type" value="Genomic_DNA"/>
</dbReference>
<accession>A0ACD4NW61</accession>
<evidence type="ECO:0000313" key="2">
    <source>
        <dbReference type="Proteomes" id="UP001163223"/>
    </source>
</evidence>
<organism evidence="1 2">
    <name type="scientific">Antarcticirhabdus aurantiaca</name>
    <dbReference type="NCBI Taxonomy" id="2606717"/>
    <lineage>
        <taxon>Bacteria</taxon>
        <taxon>Pseudomonadati</taxon>
        <taxon>Pseudomonadota</taxon>
        <taxon>Alphaproteobacteria</taxon>
        <taxon>Hyphomicrobiales</taxon>
        <taxon>Aurantimonadaceae</taxon>
        <taxon>Antarcticirhabdus</taxon>
    </lineage>
</organism>
<evidence type="ECO:0000313" key="1">
    <source>
        <dbReference type="EMBL" id="WAJ31094.1"/>
    </source>
</evidence>
<dbReference type="Proteomes" id="UP001163223">
    <property type="component" value="Chromosome"/>
</dbReference>
<reference evidence="1" key="1">
    <citation type="submission" date="2022-11" db="EMBL/GenBank/DDBJ databases">
        <title>beta-Carotene-producing bacterium, Jeongeuplla avenae sp. nov., alleviates the salt stress of Arabidopsis seedlings.</title>
        <authorList>
            <person name="Jiang L."/>
            <person name="Lee J."/>
        </authorList>
    </citation>
    <scope>NUCLEOTIDE SEQUENCE</scope>
    <source>
        <strain evidence="1">DY_R2A_6</strain>
    </source>
</reference>
<sequence length="521" mass="56412">MKPTDRFEASLTEEGRYRLLVESVTDYAIYMLDETGHVTSWNAGAQRFKGYAAYEILGQHFSRFYTPEDRETGLPSRALDTAAKVGRFENEGWRLRKDGTRFWAHVIIDRIVDTEGRLVGFAKVTRDLTERREAQVALERTKEALIQAQKMEAIGQLTGGIAHDFNNLLAAVLGSLHLLRKRIPDDPRAQALIDNAVQGAERGAALTKRMLAFARRQELVPQPLDIPALVKGMSDLLQRSIGPRISIETRFPIALDRAMADGHQLELALLNLVVNARDAMPDGGTVVIGAQEADVDANHPANLEPGSYICLSVADTGSGMDAETLARASEPFFTTKGVGKGTGLGLSMVHGLAEQSGGRLVLKSRPGEGTTAELWLPVADRLAEVLPETPASAVAQGDLPAQARTILVVDDDSLVLANTAMMLEDLGHRVLEANSGKRALATLRAGEPVDLVITDHAMPQMTGSQLAAEIHAEWPDMPILLATGYADLPPDGDGKLAKLTKPFTQADLEGAVAREFKNRAS</sequence>
<keyword evidence="2" id="KW-1185">Reference proteome</keyword>
<protein>
    <submittedName>
        <fullName evidence="1">PAS domain S-box protein</fullName>
    </submittedName>
</protein>
<proteinExistence type="predicted"/>
<name>A0ACD4NW61_9HYPH</name>